<evidence type="ECO:0000313" key="3">
    <source>
        <dbReference type="Proteomes" id="UP000041770"/>
    </source>
</evidence>
<feature type="compositionally biased region" description="Low complexity" evidence="1">
    <location>
        <begin position="25"/>
        <end position="40"/>
    </location>
</feature>
<name>A0A655WP14_VIBCL</name>
<dbReference type="EMBL" id="CWQY01000001">
    <property type="protein sequence ID" value="CSB95394.1"/>
    <property type="molecule type" value="Genomic_DNA"/>
</dbReference>
<evidence type="ECO:0000313" key="2">
    <source>
        <dbReference type="EMBL" id="CSB95394.1"/>
    </source>
</evidence>
<feature type="region of interest" description="Disordered" evidence="1">
    <location>
        <begin position="1"/>
        <end position="40"/>
    </location>
</feature>
<protein>
    <submittedName>
        <fullName evidence="2">Uncharacterized protein</fullName>
    </submittedName>
</protein>
<gene>
    <name evidence="2" type="ORF">ERS013200_00145</name>
</gene>
<feature type="compositionally biased region" description="Polar residues" evidence="1">
    <location>
        <begin position="1"/>
        <end position="15"/>
    </location>
</feature>
<dbReference type="AlphaFoldDB" id="A0A655WP14"/>
<organism evidence="2 3">
    <name type="scientific">Vibrio cholerae</name>
    <dbReference type="NCBI Taxonomy" id="666"/>
    <lineage>
        <taxon>Bacteria</taxon>
        <taxon>Pseudomonadati</taxon>
        <taxon>Pseudomonadota</taxon>
        <taxon>Gammaproteobacteria</taxon>
        <taxon>Vibrionales</taxon>
        <taxon>Vibrionaceae</taxon>
        <taxon>Vibrio</taxon>
    </lineage>
</organism>
<sequence>MLRASQKSRWVSRSSACAKGQRMISNGSGSSPSNCSEYRS</sequence>
<evidence type="ECO:0000256" key="1">
    <source>
        <dbReference type="SAM" id="MobiDB-lite"/>
    </source>
</evidence>
<accession>A0A655WP14</accession>
<dbReference type="Proteomes" id="UP000041770">
    <property type="component" value="Unassembled WGS sequence"/>
</dbReference>
<proteinExistence type="predicted"/>
<reference evidence="2 3" key="1">
    <citation type="submission" date="2015-07" db="EMBL/GenBank/DDBJ databases">
        <authorList>
            <consortium name="Pathogen Informatics"/>
        </authorList>
    </citation>
    <scope>NUCLEOTIDE SEQUENCE [LARGE SCALE GENOMIC DNA]</scope>
    <source>
        <strain evidence="2 3">A316</strain>
    </source>
</reference>